<organism evidence="1 2">
    <name type="scientific">Trichodelitschia bisporula</name>
    <dbReference type="NCBI Taxonomy" id="703511"/>
    <lineage>
        <taxon>Eukaryota</taxon>
        <taxon>Fungi</taxon>
        <taxon>Dikarya</taxon>
        <taxon>Ascomycota</taxon>
        <taxon>Pezizomycotina</taxon>
        <taxon>Dothideomycetes</taxon>
        <taxon>Dothideomycetes incertae sedis</taxon>
        <taxon>Phaeotrichales</taxon>
        <taxon>Phaeotrichaceae</taxon>
        <taxon>Trichodelitschia</taxon>
    </lineage>
</organism>
<dbReference type="AlphaFoldDB" id="A0A6G1HU20"/>
<protein>
    <submittedName>
        <fullName evidence="1">Uncharacterized protein</fullName>
    </submittedName>
</protein>
<dbReference type="Pfam" id="PF19373">
    <property type="entry name" value="DUF5948"/>
    <property type="match status" value="1"/>
</dbReference>
<proteinExistence type="predicted"/>
<accession>A0A6G1HU20</accession>
<dbReference type="EMBL" id="ML996697">
    <property type="protein sequence ID" value="KAF2399502.1"/>
    <property type="molecule type" value="Genomic_DNA"/>
</dbReference>
<sequence>MSTSEATYSDLAVEYNSALLAPAGGPNWCTFDPNGNGKANNQVTKDCCAAVRHRAYYNEAQHTCQGYGGNADNAVDTGAFVRCCGSRNSGSRGHGTTSNLVFAPQD</sequence>
<gene>
    <name evidence="1" type="ORF">EJ06DRAFT_478589</name>
</gene>
<dbReference type="Proteomes" id="UP000799640">
    <property type="component" value="Unassembled WGS sequence"/>
</dbReference>
<evidence type="ECO:0000313" key="2">
    <source>
        <dbReference type="Proteomes" id="UP000799640"/>
    </source>
</evidence>
<evidence type="ECO:0000313" key="1">
    <source>
        <dbReference type="EMBL" id="KAF2399502.1"/>
    </source>
</evidence>
<keyword evidence="2" id="KW-1185">Reference proteome</keyword>
<name>A0A6G1HU20_9PEZI</name>
<reference evidence="1" key="1">
    <citation type="journal article" date="2020" name="Stud. Mycol.">
        <title>101 Dothideomycetes genomes: a test case for predicting lifestyles and emergence of pathogens.</title>
        <authorList>
            <person name="Haridas S."/>
            <person name="Albert R."/>
            <person name="Binder M."/>
            <person name="Bloem J."/>
            <person name="Labutti K."/>
            <person name="Salamov A."/>
            <person name="Andreopoulos B."/>
            <person name="Baker S."/>
            <person name="Barry K."/>
            <person name="Bills G."/>
            <person name="Bluhm B."/>
            <person name="Cannon C."/>
            <person name="Castanera R."/>
            <person name="Culley D."/>
            <person name="Daum C."/>
            <person name="Ezra D."/>
            <person name="Gonzalez J."/>
            <person name="Henrissat B."/>
            <person name="Kuo A."/>
            <person name="Liang C."/>
            <person name="Lipzen A."/>
            <person name="Lutzoni F."/>
            <person name="Magnuson J."/>
            <person name="Mondo S."/>
            <person name="Nolan M."/>
            <person name="Ohm R."/>
            <person name="Pangilinan J."/>
            <person name="Park H.-J."/>
            <person name="Ramirez L."/>
            <person name="Alfaro M."/>
            <person name="Sun H."/>
            <person name="Tritt A."/>
            <person name="Yoshinaga Y."/>
            <person name="Zwiers L.-H."/>
            <person name="Turgeon B."/>
            <person name="Goodwin S."/>
            <person name="Spatafora J."/>
            <person name="Crous P."/>
            <person name="Grigoriev I."/>
        </authorList>
    </citation>
    <scope>NUCLEOTIDE SEQUENCE</scope>
    <source>
        <strain evidence="1">CBS 262.69</strain>
    </source>
</reference>
<dbReference type="OrthoDB" id="4932133at2759"/>
<dbReference type="InterPro" id="IPR045992">
    <property type="entry name" value="DUF5948"/>
</dbReference>